<protein>
    <recommendedName>
        <fullName evidence="3">beta-galactosidase</fullName>
        <ecNumber evidence="3">3.2.1.23</ecNumber>
    </recommendedName>
</protein>
<dbReference type="InterPro" id="IPR031330">
    <property type="entry name" value="Gly_Hdrlase_35_cat"/>
</dbReference>
<dbReference type="Pfam" id="PF01301">
    <property type="entry name" value="Glyco_hydro_35"/>
    <property type="match status" value="1"/>
</dbReference>
<keyword evidence="4" id="KW-0378">Hydrolase</keyword>
<evidence type="ECO:0000256" key="6">
    <source>
        <dbReference type="PIRSR" id="PIRSR006336-1"/>
    </source>
</evidence>
<evidence type="ECO:0000259" key="8">
    <source>
        <dbReference type="Pfam" id="PF01301"/>
    </source>
</evidence>
<dbReference type="EMBL" id="JALJOQ010000193">
    <property type="protein sequence ID" value="KAK9790354.1"/>
    <property type="molecule type" value="Genomic_DNA"/>
</dbReference>
<organism evidence="11 12">
    <name type="scientific">Symbiochloris irregularis</name>
    <dbReference type="NCBI Taxonomy" id="706552"/>
    <lineage>
        <taxon>Eukaryota</taxon>
        <taxon>Viridiplantae</taxon>
        <taxon>Chlorophyta</taxon>
        <taxon>core chlorophytes</taxon>
        <taxon>Trebouxiophyceae</taxon>
        <taxon>Trebouxiales</taxon>
        <taxon>Trebouxiaceae</taxon>
        <taxon>Symbiochloris</taxon>
    </lineage>
</organism>
<evidence type="ECO:0000313" key="12">
    <source>
        <dbReference type="Proteomes" id="UP001465755"/>
    </source>
</evidence>
<evidence type="ECO:0000256" key="5">
    <source>
        <dbReference type="ARBA" id="ARBA00023295"/>
    </source>
</evidence>
<dbReference type="SUPFAM" id="SSF49785">
    <property type="entry name" value="Galactose-binding domain-like"/>
    <property type="match status" value="1"/>
</dbReference>
<gene>
    <name evidence="11" type="ORF">WJX73_002613</name>
</gene>
<evidence type="ECO:0000256" key="7">
    <source>
        <dbReference type="RuleBase" id="RU003679"/>
    </source>
</evidence>
<dbReference type="InterPro" id="IPR026283">
    <property type="entry name" value="B-gal_1-like"/>
</dbReference>
<dbReference type="Pfam" id="PF21467">
    <property type="entry name" value="BetaGal_gal-bd"/>
    <property type="match status" value="1"/>
</dbReference>
<evidence type="ECO:0000256" key="4">
    <source>
        <dbReference type="ARBA" id="ARBA00022801"/>
    </source>
</evidence>
<evidence type="ECO:0000256" key="2">
    <source>
        <dbReference type="ARBA" id="ARBA00009809"/>
    </source>
</evidence>
<dbReference type="Gene3D" id="2.60.120.260">
    <property type="entry name" value="Galactose-binding domain-like"/>
    <property type="match status" value="2"/>
</dbReference>
<evidence type="ECO:0000256" key="3">
    <source>
        <dbReference type="ARBA" id="ARBA00012756"/>
    </source>
</evidence>
<dbReference type="GO" id="GO:0004565">
    <property type="term" value="F:beta-galactosidase activity"/>
    <property type="evidence" value="ECO:0007669"/>
    <property type="project" value="UniProtKB-EC"/>
</dbReference>
<accession>A0AAW1NMU5</accession>
<dbReference type="PRINTS" id="PR00742">
    <property type="entry name" value="GLHYDRLASE35"/>
</dbReference>
<feature type="domain" description="Beta-galactosidase galactose-binding" evidence="10">
    <location>
        <begin position="547"/>
        <end position="605"/>
    </location>
</feature>
<dbReference type="InterPro" id="IPR017853">
    <property type="entry name" value="GH"/>
</dbReference>
<dbReference type="EC" id="3.2.1.23" evidence="3"/>
<feature type="active site" description="Nucleophile" evidence="6">
    <location>
        <position position="240"/>
    </location>
</feature>
<comment type="similarity">
    <text evidence="2 7">Belongs to the glycosyl hydrolase 35 family.</text>
</comment>
<comment type="caution">
    <text evidence="11">The sequence shown here is derived from an EMBL/GenBank/DDBJ whole genome shotgun (WGS) entry which is preliminary data.</text>
</comment>
<dbReference type="PIRSF" id="PIRSF006336">
    <property type="entry name" value="B-gal"/>
    <property type="match status" value="1"/>
</dbReference>
<dbReference type="Pfam" id="PF21317">
    <property type="entry name" value="BetaGal_ABD_1"/>
    <property type="match status" value="1"/>
</dbReference>
<dbReference type="InterPro" id="IPR048912">
    <property type="entry name" value="BetaGal1-like_ABD1"/>
</dbReference>
<evidence type="ECO:0000259" key="10">
    <source>
        <dbReference type="Pfam" id="PF21467"/>
    </source>
</evidence>
<feature type="domain" description="Glycoside hydrolase 35 catalytic" evidence="8">
    <location>
        <begin position="10"/>
        <end position="322"/>
    </location>
</feature>
<name>A0AAW1NMU5_9CHLO</name>
<dbReference type="InterPro" id="IPR048913">
    <property type="entry name" value="BetaGal_gal-bd"/>
</dbReference>
<dbReference type="InterPro" id="IPR001944">
    <property type="entry name" value="Glycoside_Hdrlase_35"/>
</dbReference>
<keyword evidence="12" id="KW-1185">Reference proteome</keyword>
<feature type="active site" description="Proton donor" evidence="6">
    <location>
        <position position="156"/>
    </location>
</feature>
<dbReference type="PANTHER" id="PTHR23421">
    <property type="entry name" value="BETA-GALACTOSIDASE RELATED"/>
    <property type="match status" value="1"/>
</dbReference>
<evidence type="ECO:0000313" key="11">
    <source>
        <dbReference type="EMBL" id="KAK9790354.1"/>
    </source>
</evidence>
<proteinExistence type="inferred from homology"/>
<comment type="catalytic activity">
    <reaction evidence="1">
        <text>Hydrolysis of terminal non-reducing beta-D-galactose residues in beta-D-galactosides.</text>
        <dbReference type="EC" id="3.2.1.23"/>
    </reaction>
</comment>
<reference evidence="11 12" key="1">
    <citation type="journal article" date="2024" name="Nat. Commun.">
        <title>Phylogenomics reveals the evolutionary origins of lichenization in chlorophyte algae.</title>
        <authorList>
            <person name="Puginier C."/>
            <person name="Libourel C."/>
            <person name="Otte J."/>
            <person name="Skaloud P."/>
            <person name="Haon M."/>
            <person name="Grisel S."/>
            <person name="Petersen M."/>
            <person name="Berrin J.G."/>
            <person name="Delaux P.M."/>
            <person name="Dal Grande F."/>
            <person name="Keller J."/>
        </authorList>
    </citation>
    <scope>NUCLEOTIDE SEQUENCE [LARGE SCALE GENOMIC DNA]</scope>
    <source>
        <strain evidence="11 12">SAG 2036</strain>
    </source>
</reference>
<keyword evidence="5" id="KW-0326">Glycosidase</keyword>
<feature type="domain" description="Beta-galactosidase 1-like first all-beta" evidence="9">
    <location>
        <begin position="434"/>
        <end position="510"/>
    </location>
</feature>
<evidence type="ECO:0000259" key="9">
    <source>
        <dbReference type="Pfam" id="PF21317"/>
    </source>
</evidence>
<sequence length="654" mass="71337">MMIVNEQISEEMILSGSAHYFRIHPQYWRDRLTRLRAMGLNTIQTYVHWGLHEPYPGSYRWEDIADLQGYLQQAADLGLHVILRPGPYICAETTFGGLPYWLGSSAVPGGGNTQLRSTDPVWLAHVKSWWDVLLPKIKPFMIHNGGPVLMVQLDNEYGYVEWAPRNKDYIRWLATLAKQHLGNQTMLFTTDPPDIAEAGTLPESEIYTVVDFGPGTNVTAAFARQKTLNASGKSPPFCSEFYTGWLTHWGEPMANTSAIPLVDTLQQILEYGRGTGSVNFYMAHGGSNWGGLAGAGGVGGEYKPQLTSYDYSAPLSEAGRTGQPGIGGLNKFEMIRDAIHRHTGKQSQPYPPENPSRAYGTVQLHPGPLLLDALSSMSHLARVDTPLPLEEFVFSHGNASEAHPMGTVIVYTAEANSSSLGSFPGGAVLDFGGPVHDYAEVLCDALSISRLERSLPANVTLPQSGCDTITVIVHAMGRNSGGTEFDLKGLVHTPITIAGEPVHGWTVYPVSFPGSFPPFTFSGSFPPLTSAAPSMYSHHGGLLDNGPVFYRGQLAVREQAADTFLQLPGFGKGLVWINGVCLGWYWPSKGPQHTHYIPAPLIQQQQDHVSDITLLEFEAVPHAPQAVLRDTPLFEAPTALSLQLPNSDRGQQDS</sequence>
<evidence type="ECO:0000256" key="1">
    <source>
        <dbReference type="ARBA" id="ARBA00001412"/>
    </source>
</evidence>
<dbReference type="Gene3D" id="3.20.20.80">
    <property type="entry name" value="Glycosidases"/>
    <property type="match status" value="1"/>
</dbReference>
<dbReference type="GO" id="GO:0005975">
    <property type="term" value="P:carbohydrate metabolic process"/>
    <property type="evidence" value="ECO:0007669"/>
    <property type="project" value="InterPro"/>
</dbReference>
<dbReference type="InterPro" id="IPR008979">
    <property type="entry name" value="Galactose-bd-like_sf"/>
</dbReference>
<dbReference type="AlphaFoldDB" id="A0AAW1NMU5"/>
<dbReference type="SUPFAM" id="SSF51445">
    <property type="entry name" value="(Trans)glycosidases"/>
    <property type="match status" value="1"/>
</dbReference>
<dbReference type="Proteomes" id="UP001465755">
    <property type="component" value="Unassembled WGS sequence"/>
</dbReference>